<dbReference type="OrthoDB" id="1374894at2"/>
<feature type="compositionally biased region" description="Basic and acidic residues" evidence="1">
    <location>
        <begin position="34"/>
        <end position="44"/>
    </location>
</feature>
<dbReference type="AlphaFoldDB" id="A0A095SQ73"/>
<keyword evidence="3" id="KW-1185">Reference proteome</keyword>
<comment type="caution">
    <text evidence="2">The sequence shown here is derived from an EMBL/GenBank/DDBJ whole genome shotgun (WGS) entry which is preliminary data.</text>
</comment>
<feature type="compositionally biased region" description="Polar residues" evidence="1">
    <location>
        <begin position="63"/>
        <end position="75"/>
    </location>
</feature>
<gene>
    <name evidence="2" type="ORF">LG45_15360</name>
</gene>
<feature type="compositionally biased region" description="Low complexity" evidence="1">
    <location>
        <begin position="9"/>
        <end position="22"/>
    </location>
</feature>
<name>A0A095SQ73_9FLAO</name>
<feature type="compositionally biased region" description="Polar residues" evidence="1">
    <location>
        <begin position="23"/>
        <end position="33"/>
    </location>
</feature>
<accession>A0A095SQ73</accession>
<protein>
    <submittedName>
        <fullName evidence="2">Uncharacterized protein</fullName>
    </submittedName>
</protein>
<evidence type="ECO:0000313" key="3">
    <source>
        <dbReference type="Proteomes" id="UP000029554"/>
    </source>
</evidence>
<reference evidence="2 3" key="1">
    <citation type="submission" date="2014-09" db="EMBL/GenBank/DDBJ databases">
        <title>Whole Genome Shotgun of Flavobacterium aquatile LMG 4008.</title>
        <authorList>
            <person name="Gale A.N."/>
            <person name="Pipes S.E."/>
            <person name="Newman J.D."/>
        </authorList>
    </citation>
    <scope>NUCLEOTIDE SEQUENCE [LARGE SCALE GENOMIC DNA]</scope>
    <source>
        <strain evidence="2 3">LMG 4008</strain>
    </source>
</reference>
<proteinExistence type="predicted"/>
<feature type="region of interest" description="Disordered" evidence="1">
    <location>
        <begin position="1"/>
        <end position="115"/>
    </location>
</feature>
<organism evidence="2 3">
    <name type="scientific">Flavobacterium aquatile LMG 4008 = ATCC 11947</name>
    <dbReference type="NCBI Taxonomy" id="1453498"/>
    <lineage>
        <taxon>Bacteria</taxon>
        <taxon>Pseudomonadati</taxon>
        <taxon>Bacteroidota</taxon>
        <taxon>Flavobacteriia</taxon>
        <taxon>Flavobacteriales</taxon>
        <taxon>Flavobacteriaceae</taxon>
        <taxon>Flavobacterium</taxon>
    </lineage>
</organism>
<dbReference type="RefSeq" id="WP_035128642.1">
    <property type="nucleotide sequence ID" value="NZ_JRHH01000006.1"/>
</dbReference>
<sequence length="115" mass="13176">MEDNDLGSKKMNNKQSNSNIISELNQENQSDSLMKSEMETDKNGVTKIVQRARNTDHDEQNCEPETNKTLSTKPSTAKEEVGKVMLENRDKNFDITKKRYPNSSPENQDDPKEKN</sequence>
<dbReference type="Proteomes" id="UP000029554">
    <property type="component" value="Unassembled WGS sequence"/>
</dbReference>
<dbReference type="EMBL" id="JRHH01000006">
    <property type="protein sequence ID" value="KGD66811.1"/>
    <property type="molecule type" value="Genomic_DNA"/>
</dbReference>
<dbReference type="STRING" id="1453498.LG45_15360"/>
<evidence type="ECO:0000256" key="1">
    <source>
        <dbReference type="SAM" id="MobiDB-lite"/>
    </source>
</evidence>
<feature type="compositionally biased region" description="Basic and acidic residues" evidence="1">
    <location>
        <begin position="76"/>
        <end position="97"/>
    </location>
</feature>
<evidence type="ECO:0000313" key="2">
    <source>
        <dbReference type="EMBL" id="KGD66811.1"/>
    </source>
</evidence>